<evidence type="ECO:0000256" key="4">
    <source>
        <dbReference type="ARBA" id="ARBA00023242"/>
    </source>
</evidence>
<dbReference type="EMBL" id="JACGWJ010000026">
    <property type="protein sequence ID" value="KAL0312562.1"/>
    <property type="molecule type" value="Genomic_DNA"/>
</dbReference>
<feature type="region of interest" description="Disordered" evidence="5">
    <location>
        <begin position="364"/>
        <end position="394"/>
    </location>
</feature>
<evidence type="ECO:0000313" key="7">
    <source>
        <dbReference type="EMBL" id="KAL0312562.1"/>
    </source>
</evidence>
<name>A0AAW2L2B3_SESRA</name>
<feature type="domain" description="POX" evidence="6">
    <location>
        <begin position="148"/>
        <end position="272"/>
    </location>
</feature>
<gene>
    <name evidence="7" type="ORF">Sradi_5655500</name>
</gene>
<dbReference type="GO" id="GO:0003677">
    <property type="term" value="F:DNA binding"/>
    <property type="evidence" value="ECO:0007669"/>
    <property type="project" value="UniProtKB-KW"/>
</dbReference>
<comment type="caution">
    <text evidence="7">The sequence shown here is derived from an EMBL/GenBank/DDBJ whole genome shotgun (WGS) entry which is preliminary data.</text>
</comment>
<organism evidence="7">
    <name type="scientific">Sesamum radiatum</name>
    <name type="common">Black benniseed</name>
    <dbReference type="NCBI Taxonomy" id="300843"/>
    <lineage>
        <taxon>Eukaryota</taxon>
        <taxon>Viridiplantae</taxon>
        <taxon>Streptophyta</taxon>
        <taxon>Embryophyta</taxon>
        <taxon>Tracheophyta</taxon>
        <taxon>Spermatophyta</taxon>
        <taxon>Magnoliopsida</taxon>
        <taxon>eudicotyledons</taxon>
        <taxon>Gunneridae</taxon>
        <taxon>Pentapetalae</taxon>
        <taxon>asterids</taxon>
        <taxon>lamiids</taxon>
        <taxon>Lamiales</taxon>
        <taxon>Pedaliaceae</taxon>
        <taxon>Sesamum</taxon>
    </lineage>
</organism>
<dbReference type="SMART" id="SM00574">
    <property type="entry name" value="POX"/>
    <property type="match status" value="1"/>
</dbReference>
<dbReference type="InterPro" id="IPR006563">
    <property type="entry name" value="POX_dom"/>
</dbReference>
<accession>A0AAW2L2B3</accession>
<proteinExistence type="predicted"/>
<evidence type="ECO:0000256" key="3">
    <source>
        <dbReference type="ARBA" id="ARBA00023163"/>
    </source>
</evidence>
<dbReference type="Pfam" id="PF07526">
    <property type="entry name" value="POX"/>
    <property type="match status" value="1"/>
</dbReference>
<keyword evidence="1 7" id="KW-0238">DNA-binding</keyword>
<keyword evidence="4" id="KW-0539">Nucleus</keyword>
<dbReference type="InterPro" id="IPR050224">
    <property type="entry name" value="TALE_homeobox"/>
</dbReference>
<dbReference type="AlphaFoldDB" id="A0AAW2L2B3"/>
<dbReference type="PANTHER" id="PTHR11850">
    <property type="entry name" value="HOMEOBOX PROTEIN TRANSCRIPTION FACTORS"/>
    <property type="match status" value="1"/>
</dbReference>
<protein>
    <submittedName>
        <fullName evidence="7">Homeobox protein BEL1</fullName>
    </submittedName>
</protein>
<feature type="region of interest" description="Disordered" evidence="5">
    <location>
        <begin position="1"/>
        <end position="51"/>
    </location>
</feature>
<feature type="compositionally biased region" description="Gly residues" evidence="5">
    <location>
        <begin position="15"/>
        <end position="25"/>
    </location>
</feature>
<feature type="compositionally biased region" description="Basic residues" evidence="5">
    <location>
        <begin position="307"/>
        <end position="319"/>
    </location>
</feature>
<evidence type="ECO:0000256" key="1">
    <source>
        <dbReference type="ARBA" id="ARBA00023125"/>
    </source>
</evidence>
<feature type="region of interest" description="Disordered" evidence="5">
    <location>
        <begin position="295"/>
        <end position="347"/>
    </location>
</feature>
<evidence type="ECO:0000256" key="2">
    <source>
        <dbReference type="ARBA" id="ARBA00023155"/>
    </source>
</evidence>
<reference evidence="7" key="2">
    <citation type="journal article" date="2024" name="Plant">
        <title>Genomic evolution and insights into agronomic trait innovations of Sesamum species.</title>
        <authorList>
            <person name="Miao H."/>
            <person name="Wang L."/>
            <person name="Qu L."/>
            <person name="Liu H."/>
            <person name="Sun Y."/>
            <person name="Le M."/>
            <person name="Wang Q."/>
            <person name="Wei S."/>
            <person name="Zheng Y."/>
            <person name="Lin W."/>
            <person name="Duan Y."/>
            <person name="Cao H."/>
            <person name="Xiong S."/>
            <person name="Wang X."/>
            <person name="Wei L."/>
            <person name="Li C."/>
            <person name="Ma Q."/>
            <person name="Ju M."/>
            <person name="Zhao R."/>
            <person name="Li G."/>
            <person name="Mu C."/>
            <person name="Tian Q."/>
            <person name="Mei H."/>
            <person name="Zhang T."/>
            <person name="Gao T."/>
            <person name="Zhang H."/>
        </authorList>
    </citation>
    <scope>NUCLEOTIDE SEQUENCE</scope>
    <source>
        <strain evidence="7">G02</strain>
    </source>
</reference>
<sequence length="482" mass="53013">MTLHQENGSGLWKGFFGGKPAGNHGGGHHSSSSKEINEPTSNEFHQHDFSKQQHDLTTAISDTTNETLMVSPDSSYHHNRLLAEMDPSLRSCVFPCEGNERPSQGLSLSLSSSNPSSIGLQSFEFRQQHEDLRFGPSSSRSVNVQGQQHQSQIVRNSKYLGPAQELLNEFCNLGTKETDKSSSKIKVQKMSGEWQDEDAAKKQSLYSLDLLELQRRKTKLLQMLEEVDKRYKHYCDQMKAVVSSFEAVAGNGAATVYSAMASRAMSKHFRTPSQEEFSCNSQACLQLVSSMQSQAMETHGGGDVLRRAKRGGRHRRRRAAAAANLDDNHHGLTNQNPSRTKDQKPAHDQLIRIDSECLSSIINNTDKNSSKKSKAAALQNHEQQNHPCSFGRPGDSYGAMELDFSSYTHHHSSAAGGPTNYGGGGVSLTLGLHHGGGGGVSLPFSPASVQSSLFYPRDHMEDCQTVQYSLLDSENQNYRTGI</sequence>
<evidence type="ECO:0000256" key="5">
    <source>
        <dbReference type="SAM" id="MobiDB-lite"/>
    </source>
</evidence>
<keyword evidence="2 7" id="KW-0371">Homeobox</keyword>
<keyword evidence="3" id="KW-0804">Transcription</keyword>
<reference evidence="7" key="1">
    <citation type="submission" date="2020-06" db="EMBL/GenBank/DDBJ databases">
        <authorList>
            <person name="Li T."/>
            <person name="Hu X."/>
            <person name="Zhang T."/>
            <person name="Song X."/>
            <person name="Zhang H."/>
            <person name="Dai N."/>
            <person name="Sheng W."/>
            <person name="Hou X."/>
            <person name="Wei L."/>
        </authorList>
    </citation>
    <scope>NUCLEOTIDE SEQUENCE</scope>
    <source>
        <strain evidence="7">G02</strain>
        <tissue evidence="7">Leaf</tissue>
    </source>
</reference>
<evidence type="ECO:0000259" key="6">
    <source>
        <dbReference type="SMART" id="SM00574"/>
    </source>
</evidence>